<name>A0A0N5AWX4_9BILA</name>
<reference evidence="11" key="1">
    <citation type="submission" date="2017-02" db="UniProtKB">
        <authorList>
            <consortium name="WormBaseParasite"/>
        </authorList>
    </citation>
    <scope>IDENTIFICATION</scope>
</reference>
<feature type="transmembrane region" description="Helical" evidence="8">
    <location>
        <begin position="803"/>
        <end position="821"/>
    </location>
</feature>
<dbReference type="InterPro" id="IPR003392">
    <property type="entry name" value="PTHD_SSD"/>
</dbReference>
<keyword evidence="4 8" id="KW-0812">Transmembrane</keyword>
<feature type="transmembrane region" description="Helical" evidence="8">
    <location>
        <begin position="571"/>
        <end position="590"/>
    </location>
</feature>
<keyword evidence="6 8" id="KW-0472">Membrane</keyword>
<dbReference type="PANTHER" id="PTHR10796:SF122">
    <property type="entry name" value="SSD DOMAIN-CONTAINING PROTEIN"/>
    <property type="match status" value="1"/>
</dbReference>
<evidence type="ECO:0000256" key="5">
    <source>
        <dbReference type="ARBA" id="ARBA00022989"/>
    </source>
</evidence>
<feature type="transmembrane region" description="Helical" evidence="8">
    <location>
        <begin position="352"/>
        <end position="374"/>
    </location>
</feature>
<evidence type="ECO:0000256" key="7">
    <source>
        <dbReference type="ARBA" id="ARBA00023180"/>
    </source>
</evidence>
<feature type="transmembrane region" description="Helical" evidence="8">
    <location>
        <begin position="926"/>
        <end position="948"/>
    </location>
</feature>
<proteinExistence type="inferred from homology"/>
<dbReference type="InterPro" id="IPR000731">
    <property type="entry name" value="SSD"/>
</dbReference>
<evidence type="ECO:0000256" key="3">
    <source>
        <dbReference type="ARBA" id="ARBA00022475"/>
    </source>
</evidence>
<dbReference type="Pfam" id="PF02460">
    <property type="entry name" value="Patched"/>
    <property type="match status" value="1"/>
</dbReference>
<feature type="transmembrane region" description="Helical" evidence="8">
    <location>
        <begin position="889"/>
        <end position="914"/>
    </location>
</feature>
<organism evidence="10 11">
    <name type="scientific">Syphacia muris</name>
    <dbReference type="NCBI Taxonomy" id="451379"/>
    <lineage>
        <taxon>Eukaryota</taxon>
        <taxon>Metazoa</taxon>
        <taxon>Ecdysozoa</taxon>
        <taxon>Nematoda</taxon>
        <taxon>Chromadorea</taxon>
        <taxon>Rhabditida</taxon>
        <taxon>Spirurina</taxon>
        <taxon>Oxyuridomorpha</taxon>
        <taxon>Oxyuroidea</taxon>
        <taxon>Oxyuridae</taxon>
        <taxon>Syphacia</taxon>
    </lineage>
</organism>
<dbReference type="InterPro" id="IPR051697">
    <property type="entry name" value="Patched_domain-protein"/>
</dbReference>
<feature type="transmembrane region" description="Helical" evidence="8">
    <location>
        <begin position="409"/>
        <end position="430"/>
    </location>
</feature>
<keyword evidence="5 8" id="KW-1133">Transmembrane helix</keyword>
<dbReference type="WBParaSite" id="SMUV_0000943801-mRNA-1">
    <property type="protein sequence ID" value="SMUV_0000943801-mRNA-1"/>
    <property type="gene ID" value="SMUV_0000943801"/>
</dbReference>
<feature type="transmembrane region" description="Helical" evidence="8">
    <location>
        <begin position="468"/>
        <end position="492"/>
    </location>
</feature>
<dbReference type="PANTHER" id="PTHR10796">
    <property type="entry name" value="PATCHED-RELATED"/>
    <property type="match status" value="1"/>
</dbReference>
<evidence type="ECO:0000256" key="1">
    <source>
        <dbReference type="ARBA" id="ARBA00004651"/>
    </source>
</evidence>
<feature type="transmembrane region" description="Helical" evidence="8">
    <location>
        <begin position="7"/>
        <end position="28"/>
    </location>
</feature>
<dbReference type="GO" id="GO:0006897">
    <property type="term" value="P:endocytosis"/>
    <property type="evidence" value="ECO:0007669"/>
    <property type="project" value="TreeGrafter"/>
</dbReference>
<accession>A0A0N5AWX4</accession>
<evidence type="ECO:0000259" key="9">
    <source>
        <dbReference type="PROSITE" id="PS50156"/>
    </source>
</evidence>
<evidence type="ECO:0000313" key="10">
    <source>
        <dbReference type="Proteomes" id="UP000046393"/>
    </source>
</evidence>
<dbReference type="FunFam" id="1.20.1640.10:FF:000013">
    <property type="entry name" value="PaTched Related family"/>
    <property type="match status" value="1"/>
</dbReference>
<dbReference type="Proteomes" id="UP000046393">
    <property type="component" value="Unplaced"/>
</dbReference>
<feature type="transmembrane region" description="Helical" evidence="8">
    <location>
        <begin position="498"/>
        <end position="527"/>
    </location>
</feature>
<feature type="transmembrane region" description="Helical" evidence="8">
    <location>
        <begin position="851"/>
        <end position="868"/>
    </location>
</feature>
<dbReference type="AlphaFoldDB" id="A0A0N5AWX4"/>
<dbReference type="GO" id="GO:0005886">
    <property type="term" value="C:plasma membrane"/>
    <property type="evidence" value="ECO:0007669"/>
    <property type="project" value="UniProtKB-SubCell"/>
</dbReference>
<comment type="similarity">
    <text evidence="2">Belongs to the patched family.</text>
</comment>
<feature type="transmembrane region" description="Helical" evidence="8">
    <location>
        <begin position="828"/>
        <end position="845"/>
    </location>
</feature>
<dbReference type="PROSITE" id="PS50156">
    <property type="entry name" value="SSD"/>
    <property type="match status" value="1"/>
</dbReference>
<protein>
    <submittedName>
        <fullName evidence="11">SSD domain-containing protein</fullName>
    </submittedName>
</protein>
<feature type="domain" description="SSD" evidence="9">
    <location>
        <begin position="354"/>
        <end position="526"/>
    </location>
</feature>
<keyword evidence="3" id="KW-1003">Cell membrane</keyword>
<dbReference type="GO" id="GO:0018996">
    <property type="term" value="P:molting cycle, collagen and cuticulin-based cuticle"/>
    <property type="evidence" value="ECO:0007669"/>
    <property type="project" value="TreeGrafter"/>
</dbReference>
<sequence>MAVNKYLGYWITHTPWIFIVIPTFVTIFSSISIPFAPITNDISDFTPYAARARSELKACVVYVYEAFFNKEGDPITVFVMVRAKNNGSMLGIPQLREAVQIIDGVSNGVKLKSEKYNLSLPFTEFCSSFCTMNEPIRHFYVTSLSLYRFYLLRNSDTDTALSASKLVTNGLLVQSDFNYTETSLINLGYPETIVFGRRFQVDTIKLHPIQSTMLIETQTNKTKPGLVVEILDENRKPKIVSLNDFQSVGGKSVLDDHDNQVTNNVRDIKVVLIQLRAEKPAEFTKNDIKNYEFALVDYVRLDFASPNSAIAFSFEIFSHSLSLQYTDAVILTPTHLTDEIVQTGLKMLPCTFTGFLVMCIFSVTTVTMSASFMSQMSYQKVILAILACVCPFMAVGTALGTMFWLGMRFGSILCVTPFLVLAIGVDDSFLMMNSWQRVTQSQSRKYRAEKSHCFFLKKWKAPLCCTQFYGFSGPSITITTLTNVLAFGIGALTPTPEIRLFCIGNTFALTVDFIYQISFFTAVLAVLGKSDIETDKKLFESNEKIAKPKTDRIDFWHKILESATKCYCKTICSWPVVALTTVLLFGYWGLSIYGSVIIHPELRPEMLFHKDSKMMDVLEIRNGYITPYYSTCLVFVNRPGNIDDPEVRHKLNNLVENFERLPEALGKFSTKFWIRDYEEFLVDNERYIEPENGTSGEIEIADEKQDLIKFLEWPEFRHWNGTLQYHFEPNKKTVKSCSGKVKVDKFFFMVSFHGNQLKEWSFRAELMHKWRVVADSYPEFEASVYEDDAKFLDLIGTLMSQTLQSSACTLICMIIVCLLFISHKLATCIATMSIFSVFGTLSLWGADLDPIVMSAVIMSIGFSVDIPAHVTYHFFKAEGKSVEARFEKCVLAIAFPVLQASFSTLVCVVNILHVGLHMATVFVKTMFLVVTIGLLHGLIIIPVLLKLLSTFSCRRKIQPQLSKPVPHNTVHVIRINSELK</sequence>
<evidence type="ECO:0000256" key="8">
    <source>
        <dbReference type="SAM" id="Phobius"/>
    </source>
</evidence>
<evidence type="ECO:0000313" key="11">
    <source>
        <dbReference type="WBParaSite" id="SMUV_0000943801-mRNA-1"/>
    </source>
</evidence>
<evidence type="ECO:0000256" key="4">
    <source>
        <dbReference type="ARBA" id="ARBA00022692"/>
    </source>
</evidence>
<dbReference type="SUPFAM" id="SSF82866">
    <property type="entry name" value="Multidrug efflux transporter AcrB transmembrane domain"/>
    <property type="match status" value="2"/>
</dbReference>
<evidence type="ECO:0000256" key="6">
    <source>
        <dbReference type="ARBA" id="ARBA00023136"/>
    </source>
</evidence>
<evidence type="ECO:0000256" key="2">
    <source>
        <dbReference type="ARBA" id="ARBA00005585"/>
    </source>
</evidence>
<feature type="transmembrane region" description="Helical" evidence="8">
    <location>
        <begin position="381"/>
        <end position="403"/>
    </location>
</feature>
<keyword evidence="7" id="KW-0325">Glycoprotein</keyword>
<dbReference type="Gene3D" id="1.20.1640.10">
    <property type="entry name" value="Multidrug efflux transporter AcrB transmembrane domain"/>
    <property type="match status" value="2"/>
</dbReference>
<dbReference type="GO" id="GO:0030659">
    <property type="term" value="C:cytoplasmic vesicle membrane"/>
    <property type="evidence" value="ECO:0007669"/>
    <property type="project" value="TreeGrafter"/>
</dbReference>
<keyword evidence="10" id="KW-1185">Reference proteome</keyword>
<comment type="subcellular location">
    <subcellularLocation>
        <location evidence="1">Cell membrane</location>
        <topology evidence="1">Multi-pass membrane protein</topology>
    </subcellularLocation>
</comment>